<organism evidence="3 4">
    <name type="scientific">Coniochaeta pulveracea</name>
    <dbReference type="NCBI Taxonomy" id="177199"/>
    <lineage>
        <taxon>Eukaryota</taxon>
        <taxon>Fungi</taxon>
        <taxon>Dikarya</taxon>
        <taxon>Ascomycota</taxon>
        <taxon>Pezizomycotina</taxon>
        <taxon>Sordariomycetes</taxon>
        <taxon>Sordariomycetidae</taxon>
        <taxon>Coniochaetales</taxon>
        <taxon>Coniochaetaceae</taxon>
        <taxon>Coniochaeta</taxon>
    </lineage>
</organism>
<dbReference type="Gene3D" id="3.40.50.2000">
    <property type="entry name" value="Glycogen Phosphorylase B"/>
    <property type="match status" value="2"/>
</dbReference>
<evidence type="ECO:0000313" key="3">
    <source>
        <dbReference type="EMBL" id="RKU48801.1"/>
    </source>
</evidence>
<dbReference type="Proteomes" id="UP000275385">
    <property type="component" value="Unassembled WGS sequence"/>
</dbReference>
<dbReference type="CDD" id="cd03784">
    <property type="entry name" value="GT1_Gtf-like"/>
    <property type="match status" value="1"/>
</dbReference>
<evidence type="ECO:0000256" key="1">
    <source>
        <dbReference type="ARBA" id="ARBA00022676"/>
    </source>
</evidence>
<sequence length="550" mass="61364">MAGNNTSSGPPRRILALVTTGGFTHAAPVLEVCRVLAHRGHTIEFATCAGQEGWVKDFPFVSRVHSFGEGPTEAECEAHYRRMLKHNPEEGIGSIMQSKYLWDSGWPDVYTRLKALCSDKTTRPDYIVADFFVDAAALDMQVEFRVPCAVMYPQMPFLMAPSPYIPGQPGFQVEMTALTSEHASLWARFRNEMVLLWALPHIIPWMRWRTAMRRKLGVKHKVPAGPKPSYLVLVNSFFGLEIPKDLPPLIAAVGPVLSDEYPPLGETYSRFLNSHTRTIYIALGTHVILPEGDLFKLLSGLILALDAGFIDAVIWSVSKTPRKEFNTAQTLHRANGDVIRVGDLMEGKHPDFMFPVFAPQRSILDHPSTALYLTHGGGSSAQEALFHGVRVLTLGIFFDQLSNSAKLRMAGVGMSLDKFKYSAEEVCTKVGDLVQDTTGHIARNVERMRRIARVASRRKELAADLIEEVMYDTELRFDEDGKELLPMHLQTADARMSAFRAKNWDLCTAAVGIAVVPFVVLWYSRRAWTDGTLGRVGTYAWRSLTSRLAA</sequence>
<dbReference type="SUPFAM" id="SSF53756">
    <property type="entry name" value="UDP-Glycosyltransferase/glycogen phosphorylase"/>
    <property type="match status" value="1"/>
</dbReference>
<dbReference type="GO" id="GO:0008194">
    <property type="term" value="F:UDP-glycosyltransferase activity"/>
    <property type="evidence" value="ECO:0007669"/>
    <property type="project" value="InterPro"/>
</dbReference>
<comment type="caution">
    <text evidence="3">The sequence shown here is derived from an EMBL/GenBank/DDBJ whole genome shotgun (WGS) entry which is preliminary data.</text>
</comment>
<protein>
    <recommendedName>
        <fullName evidence="5">UDP-glycosyltransferases domain-containing protein</fullName>
    </recommendedName>
</protein>
<evidence type="ECO:0000313" key="4">
    <source>
        <dbReference type="Proteomes" id="UP000275385"/>
    </source>
</evidence>
<dbReference type="STRING" id="177199.A0A420YLR9"/>
<evidence type="ECO:0000256" key="2">
    <source>
        <dbReference type="ARBA" id="ARBA00022679"/>
    </source>
</evidence>
<dbReference type="EMBL" id="QVQW01000003">
    <property type="protein sequence ID" value="RKU48801.1"/>
    <property type="molecule type" value="Genomic_DNA"/>
</dbReference>
<keyword evidence="2" id="KW-0808">Transferase</keyword>
<proteinExistence type="predicted"/>
<dbReference type="InterPro" id="IPR002213">
    <property type="entry name" value="UDP_glucos_trans"/>
</dbReference>
<evidence type="ECO:0008006" key="5">
    <source>
        <dbReference type="Google" id="ProtNLM"/>
    </source>
</evidence>
<keyword evidence="4" id="KW-1185">Reference proteome</keyword>
<dbReference type="InterPro" id="IPR050271">
    <property type="entry name" value="UDP-glycosyltransferase"/>
</dbReference>
<keyword evidence="1" id="KW-0328">Glycosyltransferase</keyword>
<dbReference type="PANTHER" id="PTHR48043:SF145">
    <property type="entry name" value="FI06409P-RELATED"/>
    <property type="match status" value="1"/>
</dbReference>
<name>A0A420YLR9_9PEZI</name>
<dbReference type="OrthoDB" id="5835829at2759"/>
<reference evidence="3 4" key="1">
    <citation type="submission" date="2018-08" db="EMBL/GenBank/DDBJ databases">
        <title>Draft genome of the lignicolous fungus Coniochaeta pulveracea.</title>
        <authorList>
            <person name="Borstlap C.J."/>
            <person name="De Witt R.N."/>
            <person name="Botha A."/>
            <person name="Volschenk H."/>
        </authorList>
    </citation>
    <scope>NUCLEOTIDE SEQUENCE [LARGE SCALE GENOMIC DNA]</scope>
    <source>
        <strain evidence="3 4">CAB683</strain>
    </source>
</reference>
<gene>
    <name evidence="3" type="ORF">DL546_006141</name>
</gene>
<dbReference type="Pfam" id="PF00201">
    <property type="entry name" value="UDPGT"/>
    <property type="match status" value="1"/>
</dbReference>
<accession>A0A420YLR9</accession>
<dbReference type="PANTHER" id="PTHR48043">
    <property type="entry name" value="EG:EG0003.4 PROTEIN-RELATED"/>
    <property type="match status" value="1"/>
</dbReference>
<dbReference type="AlphaFoldDB" id="A0A420YLR9"/>